<protein>
    <recommendedName>
        <fullName evidence="3">Acetate CoA-transferase YdiF</fullName>
        <ecNumber evidence="3">2.8.3.8</ecNumber>
    </recommendedName>
</protein>
<evidence type="ECO:0000256" key="2">
    <source>
        <dbReference type="ARBA" id="ARBA00022679"/>
    </source>
</evidence>
<dbReference type="SUPFAM" id="SSF100950">
    <property type="entry name" value="NagB/RpiA/CoA transferase-like"/>
    <property type="match status" value="2"/>
</dbReference>
<feature type="active site" description="5-glutamyl coenzyme A thioester intermediate" evidence="4">
    <location>
        <position position="324"/>
    </location>
</feature>
<evidence type="ECO:0000313" key="6">
    <source>
        <dbReference type="Proteomes" id="UP000294692"/>
    </source>
</evidence>
<dbReference type="PANTHER" id="PTHR43293:SF1">
    <property type="entry name" value="ACETATE COA-TRANSFERASE YDIF"/>
    <property type="match status" value="1"/>
</dbReference>
<evidence type="ECO:0000313" key="5">
    <source>
        <dbReference type="EMBL" id="TCV01509.1"/>
    </source>
</evidence>
<comment type="caution">
    <text evidence="5">The sequence shown here is derived from an EMBL/GenBank/DDBJ whole genome shotgun (WGS) entry which is preliminary data.</text>
</comment>
<dbReference type="Pfam" id="PF01144">
    <property type="entry name" value="CoA_trans"/>
    <property type="match status" value="1"/>
</dbReference>
<proteinExistence type="inferred from homology"/>
<accession>A0A4R3VD41</accession>
<dbReference type="PANTHER" id="PTHR43293">
    <property type="entry name" value="ACETATE COA-TRANSFERASE YDIF"/>
    <property type="match status" value="1"/>
</dbReference>
<evidence type="ECO:0000256" key="3">
    <source>
        <dbReference type="PIRNR" id="PIRNR000858"/>
    </source>
</evidence>
<dbReference type="GO" id="GO:0008775">
    <property type="term" value="F:acetate CoA-transferase activity"/>
    <property type="evidence" value="ECO:0007669"/>
    <property type="project" value="UniProtKB-EC"/>
</dbReference>
<dbReference type="InterPro" id="IPR014388">
    <property type="entry name" value="3-oxoacid_CoA-transferase"/>
</dbReference>
<keyword evidence="6" id="KW-1185">Reference proteome</keyword>
<organism evidence="5 6">
    <name type="scientific">Paracandidimonas soli</name>
    <dbReference type="NCBI Taxonomy" id="1917182"/>
    <lineage>
        <taxon>Bacteria</taxon>
        <taxon>Pseudomonadati</taxon>
        <taxon>Pseudomonadota</taxon>
        <taxon>Betaproteobacteria</taxon>
        <taxon>Burkholderiales</taxon>
        <taxon>Alcaligenaceae</taxon>
        <taxon>Paracandidimonas</taxon>
    </lineage>
</organism>
<comment type="function">
    <text evidence="3">CoA transferase having broad substrate specificity for short-chain acyl-CoA thioesters with the activity decreasing when the length of the carboxylic acid chain exceeds four carbons.</text>
</comment>
<keyword evidence="2 3" id="KW-0808">Transferase</keyword>
<comment type="similarity">
    <text evidence="1 3">Belongs to the 3-oxoacid CoA-transferase family.</text>
</comment>
<dbReference type="PIRSF" id="PIRSF000858">
    <property type="entry name" value="SCOT-t"/>
    <property type="match status" value="1"/>
</dbReference>
<sequence>MKAVDILSAQEAAQLVKDGDTIAICGCENVLLPDALLRALGERFAASGSPRNLTEIHPIITGMGPGLGLEHLAQPGMVRRAIGSGYSFLKTSRYTELLKQNVFEAHVVPMGTLFQMLRDTASGKKETFTQVGLDTFVDPDVEGGRINQAAAESLARRVKIGEETYLRYGCEPVHVAFLRGTTADEYGNISMEDEPVSLGVKTLAMAAKASGGKVVVQVRRLAQGGSLHPRMVEIPGICVDAIVIEPEQSVSGGQALNPALTGEIRLPLGRIEPVPAGISRIVVSRAANEIAPHQVVNLGVGIPVDIPKILVERSGPDQATFFPEHGSIGGVPGERAIFGTNINPLAIVDSTQVFEYFLGGGLDMTFLGFGQIDAQGNVNVSKFNGIIPGCGGFVDITHRTRRIVFCGSFSAGGVEIESGQGKLRIKNEGKFSKFVPQVEQVTFSAQRARSKGQQVLYVTERAVFSLQEEGLQVEEVAPGVDLQTQVLDLIPFEVRVSPTLKSMAESHFS</sequence>
<dbReference type="OrthoDB" id="9805230at2"/>
<dbReference type="InterPro" id="IPR004165">
    <property type="entry name" value="CoA_trans_fam_I"/>
</dbReference>
<comment type="catalytic activity">
    <reaction evidence="3">
        <text>an acyl-CoA + acetate = a carboxylate + acetyl-CoA</text>
        <dbReference type="Rhea" id="RHEA:13381"/>
        <dbReference type="ChEBI" id="CHEBI:29067"/>
        <dbReference type="ChEBI" id="CHEBI:30089"/>
        <dbReference type="ChEBI" id="CHEBI:57288"/>
        <dbReference type="ChEBI" id="CHEBI:58342"/>
        <dbReference type="EC" id="2.8.3.8"/>
    </reaction>
</comment>
<dbReference type="EMBL" id="SMBX01000002">
    <property type="protein sequence ID" value="TCV01509.1"/>
    <property type="molecule type" value="Genomic_DNA"/>
</dbReference>
<dbReference type="GO" id="GO:0046952">
    <property type="term" value="P:ketone body catabolic process"/>
    <property type="evidence" value="ECO:0007669"/>
    <property type="project" value="InterPro"/>
</dbReference>
<dbReference type="Gene3D" id="3.40.1080.10">
    <property type="entry name" value="Glutaconate Coenzyme A-transferase"/>
    <property type="match status" value="2"/>
</dbReference>
<evidence type="ECO:0000256" key="4">
    <source>
        <dbReference type="PIRSR" id="PIRSR000858-1"/>
    </source>
</evidence>
<reference evidence="5 6" key="1">
    <citation type="submission" date="2019-03" db="EMBL/GenBank/DDBJ databases">
        <title>Genomic Encyclopedia of Type Strains, Phase IV (KMG-IV): sequencing the most valuable type-strain genomes for metagenomic binning, comparative biology and taxonomic classification.</title>
        <authorList>
            <person name="Goeker M."/>
        </authorList>
    </citation>
    <scope>NUCLEOTIDE SEQUENCE [LARGE SCALE GENOMIC DNA]</scope>
    <source>
        <strain evidence="5 6">DSM 100048</strain>
    </source>
</reference>
<dbReference type="SMART" id="SM00882">
    <property type="entry name" value="CoA_trans"/>
    <property type="match status" value="2"/>
</dbReference>
<gene>
    <name evidence="5" type="ORF">EV686_102221</name>
</gene>
<dbReference type="Proteomes" id="UP000294692">
    <property type="component" value="Unassembled WGS sequence"/>
</dbReference>
<dbReference type="InterPro" id="IPR037171">
    <property type="entry name" value="NagB/RpiA_transferase-like"/>
</dbReference>
<evidence type="ECO:0000256" key="1">
    <source>
        <dbReference type="ARBA" id="ARBA00007154"/>
    </source>
</evidence>
<dbReference type="RefSeq" id="WP_132474087.1">
    <property type="nucleotide sequence ID" value="NZ_JBHRVM010000001.1"/>
</dbReference>
<dbReference type="AlphaFoldDB" id="A0A4R3VD41"/>
<name>A0A4R3VD41_9BURK</name>
<dbReference type="EC" id="2.8.3.8" evidence="3"/>